<evidence type="ECO:0000256" key="3">
    <source>
        <dbReference type="ARBA" id="ARBA00022490"/>
    </source>
</evidence>
<dbReference type="PANTHER" id="PTHR10233:SF14">
    <property type="entry name" value="TRANSLATION INITIATION FACTOR EIF-2B SUBUNIT DELTA"/>
    <property type="match status" value="1"/>
</dbReference>
<dbReference type="InterPro" id="IPR037171">
    <property type="entry name" value="NagB/RpiA_transferase-like"/>
</dbReference>
<evidence type="ECO:0000313" key="12">
    <source>
        <dbReference type="Proteomes" id="UP001151295"/>
    </source>
</evidence>
<keyword evidence="12" id="KW-1185">Reference proteome</keyword>
<dbReference type="SUPFAM" id="SSF100950">
    <property type="entry name" value="NagB/RpiA/CoA transferase-like"/>
    <property type="match status" value="1"/>
</dbReference>
<evidence type="ECO:0000256" key="4">
    <source>
        <dbReference type="ARBA" id="ARBA00022540"/>
    </source>
</evidence>
<comment type="subunit">
    <text evidence="8">Component of the translation initiation factor 2B (eIF2B) complex which is a heterodecamer of two sets of five different subunits: alpha, beta, gamma, delta and epsilon. Subunits alpha, beta and delta comprise a regulatory subcomplex and subunits epsilon and gamma comprise a catalytic subcomplex. Within the complex, the hexameric regulatory complex resides at the center, with the two heterodimeric catalytic subcomplexes bound on opposite sides.</text>
</comment>
<feature type="compositionally biased region" description="Basic and acidic residues" evidence="10">
    <location>
        <begin position="71"/>
        <end position="82"/>
    </location>
</feature>
<dbReference type="Gene3D" id="1.20.120.420">
    <property type="entry name" value="translation initiation factor eif-2b, domain 1"/>
    <property type="match status" value="1"/>
</dbReference>
<dbReference type="InterPro" id="IPR000649">
    <property type="entry name" value="IF-2B-related"/>
</dbReference>
<organism evidence="11 12">
    <name type="scientific">Coemansia umbellata</name>
    <dbReference type="NCBI Taxonomy" id="1424467"/>
    <lineage>
        <taxon>Eukaryota</taxon>
        <taxon>Fungi</taxon>
        <taxon>Fungi incertae sedis</taxon>
        <taxon>Zoopagomycota</taxon>
        <taxon>Kickxellomycotina</taxon>
        <taxon>Kickxellomycetes</taxon>
        <taxon>Kickxellales</taxon>
        <taxon>Kickxellaceae</taxon>
        <taxon>Coemansia</taxon>
    </lineage>
</organism>
<dbReference type="InterPro" id="IPR027363">
    <property type="entry name" value="M1Pi_N"/>
</dbReference>
<evidence type="ECO:0000256" key="7">
    <source>
        <dbReference type="ARBA" id="ARBA00044356"/>
    </source>
</evidence>
<feature type="region of interest" description="Disordered" evidence="10">
    <location>
        <begin position="1"/>
        <end position="100"/>
    </location>
</feature>
<feature type="region of interest" description="Disordered" evidence="10">
    <location>
        <begin position="123"/>
        <end position="156"/>
    </location>
</feature>
<evidence type="ECO:0000256" key="9">
    <source>
        <dbReference type="RuleBase" id="RU003814"/>
    </source>
</evidence>
<keyword evidence="4" id="KW-0396">Initiation factor</keyword>
<evidence type="ECO:0000313" key="11">
    <source>
        <dbReference type="EMBL" id="KAJ1988145.1"/>
    </source>
</evidence>
<evidence type="ECO:0000256" key="1">
    <source>
        <dbReference type="ARBA" id="ARBA00004514"/>
    </source>
</evidence>
<feature type="region of interest" description="Disordered" evidence="10">
    <location>
        <begin position="472"/>
        <end position="497"/>
    </location>
</feature>
<dbReference type="InterPro" id="IPR042529">
    <property type="entry name" value="IF_2B-like_C"/>
</dbReference>
<proteinExistence type="inferred from homology"/>
<accession>A0ABQ8PG29</accession>
<evidence type="ECO:0000256" key="5">
    <source>
        <dbReference type="ARBA" id="ARBA00022917"/>
    </source>
</evidence>
<dbReference type="Pfam" id="PF01008">
    <property type="entry name" value="IF-2B"/>
    <property type="match status" value="2"/>
</dbReference>
<evidence type="ECO:0000256" key="6">
    <source>
        <dbReference type="ARBA" id="ARBA00044147"/>
    </source>
</evidence>
<protein>
    <recommendedName>
        <fullName evidence="6">Translation initiation factor eIF2B subunit delta</fullName>
    </recommendedName>
    <alternativeName>
        <fullName evidence="7">eIF2B GDP-GTP exchange factor subunit delta</fullName>
    </alternativeName>
</protein>
<reference evidence="11" key="1">
    <citation type="submission" date="2022-07" db="EMBL/GenBank/DDBJ databases">
        <title>Phylogenomic reconstructions and comparative analyses of Kickxellomycotina fungi.</title>
        <authorList>
            <person name="Reynolds N.K."/>
            <person name="Stajich J.E."/>
            <person name="Barry K."/>
            <person name="Grigoriev I.V."/>
            <person name="Crous P."/>
            <person name="Smith M.E."/>
        </authorList>
    </citation>
    <scope>NUCLEOTIDE SEQUENCE</scope>
    <source>
        <strain evidence="11">BCRC 34882</strain>
    </source>
</reference>
<sequence>MSDNKSTISVPDIPQAGGATAGDSKENPHTAPQTADSAAAKKEKEERRRLKEAELKLKGIDIGSKKPQMTKAERRALQEKQRAAKQPKQGKQQQSSGVGAGVGASVGSGAGVGASVGAGVGAGTGAGSSSGGRDSRDQRQEANGQQHVATAHGKDAKINMDNRVVLDDKRMHLYLHLDLPQHPPTSASALFYGYPLDNNDTAAAEHGTGDVGLFVAGIKNAAFPPGPQVVVGMPKEDYVAAEAKEPVTVKGVSPSGVPVVAKLRDAIPPFSSEPGHRTIVKPTGNLLGISIHPRIKEVGLRMAAMEIASSNARTIAALNAFIDFINDYNTPSDTVLNRNLTWHLSAQLNFLVYQRPMCIGMGNAIRWLKNEIAKTSASIQDGEAKIKLTSAIHDYIKERITAAGDVIAEAGAQKIQDGDVVLTYGASSTVQRLLIAARDMGRRFRVVVIDSRPENDGRKLVRELVEAGFSDLSSGAAPSDTPYDSPTHDIRSSGRGRSTVNNGITYAPITALSFIMREASKVFLGAEAFFANGSMLSRSGTAIVALAARSYHVPVIVSCETYKFSERIQLDAVVNNELGFPDTLMYKAGIPDAEPVGPQSDPALSEMEYSAYARDRYSAHPRWNNRSALANSSAIESSTTSAASALKKGKSARSVAPVETTRETKTLKHLNTQCSLSNWRSDRSLRLVNITQDVTPPEFVSVIITEVGMIPTTSIPVVLREYKNQI</sequence>
<comment type="caution">
    <text evidence="11">The sequence shown here is derived from an EMBL/GenBank/DDBJ whole genome shotgun (WGS) entry which is preliminary data.</text>
</comment>
<comment type="subcellular location">
    <subcellularLocation>
        <location evidence="1">Cytoplasm</location>
        <location evidence="1">Cytosol</location>
    </subcellularLocation>
</comment>
<feature type="compositionally biased region" description="Low complexity" evidence="10">
    <location>
        <begin position="84"/>
        <end position="97"/>
    </location>
</feature>
<evidence type="ECO:0000256" key="10">
    <source>
        <dbReference type="SAM" id="MobiDB-lite"/>
    </source>
</evidence>
<evidence type="ECO:0000256" key="8">
    <source>
        <dbReference type="ARBA" id="ARBA00046432"/>
    </source>
</evidence>
<dbReference type="EMBL" id="JANBQD010000104">
    <property type="protein sequence ID" value="KAJ1988145.1"/>
    <property type="molecule type" value="Genomic_DNA"/>
</dbReference>
<evidence type="ECO:0000256" key="2">
    <source>
        <dbReference type="ARBA" id="ARBA00007251"/>
    </source>
</evidence>
<gene>
    <name evidence="11" type="ORF">EDC05_005468</name>
</gene>
<dbReference type="Proteomes" id="UP001151295">
    <property type="component" value="Unassembled WGS sequence"/>
</dbReference>
<keyword evidence="3" id="KW-0963">Cytoplasm</keyword>
<dbReference type="Gene3D" id="3.40.50.10470">
    <property type="entry name" value="Translation initiation factor eif-2b, domain 2"/>
    <property type="match status" value="2"/>
</dbReference>
<name>A0ABQ8PG29_9FUNG</name>
<comment type="similarity">
    <text evidence="2 9">Belongs to the eIF-2B alpha/beta/delta subunits family.</text>
</comment>
<keyword evidence="5" id="KW-0648">Protein biosynthesis</keyword>
<dbReference type="PANTHER" id="PTHR10233">
    <property type="entry name" value="TRANSLATION INITIATION FACTOR EIF-2B"/>
    <property type="match status" value="1"/>
</dbReference>
<feature type="compositionally biased region" description="Basic and acidic residues" evidence="10">
    <location>
        <begin position="39"/>
        <end position="59"/>
    </location>
</feature>